<evidence type="ECO:0000256" key="2">
    <source>
        <dbReference type="ARBA" id="ARBA00012528"/>
    </source>
</evidence>
<dbReference type="EMBL" id="PKUN01000002">
    <property type="protein sequence ID" value="PLX63271.1"/>
    <property type="molecule type" value="Genomic_DNA"/>
</dbReference>
<dbReference type="Pfam" id="PF00990">
    <property type="entry name" value="GGDEF"/>
    <property type="match status" value="1"/>
</dbReference>
<dbReference type="EC" id="2.7.7.65" evidence="2"/>
<feature type="transmembrane region" description="Helical" evidence="4">
    <location>
        <begin position="69"/>
        <end position="89"/>
    </location>
</feature>
<dbReference type="InterPro" id="IPR000160">
    <property type="entry name" value="GGDEF_dom"/>
</dbReference>
<evidence type="ECO:0000259" key="5">
    <source>
        <dbReference type="PROSITE" id="PS50887"/>
    </source>
</evidence>
<organism evidence="6 7">
    <name type="scientific">Sedimenticola selenatireducens</name>
    <dbReference type="NCBI Taxonomy" id="191960"/>
    <lineage>
        <taxon>Bacteria</taxon>
        <taxon>Pseudomonadati</taxon>
        <taxon>Pseudomonadota</taxon>
        <taxon>Gammaproteobacteria</taxon>
        <taxon>Chromatiales</taxon>
        <taxon>Sedimenticolaceae</taxon>
        <taxon>Sedimenticola</taxon>
    </lineage>
</organism>
<comment type="caution">
    <text evidence="6">The sequence shown here is derived from an EMBL/GenBank/DDBJ whole genome shotgun (WGS) entry which is preliminary data.</text>
</comment>
<dbReference type="SMART" id="SM00267">
    <property type="entry name" value="GGDEF"/>
    <property type="match status" value="1"/>
</dbReference>
<evidence type="ECO:0000313" key="7">
    <source>
        <dbReference type="Proteomes" id="UP000235015"/>
    </source>
</evidence>
<dbReference type="SUPFAM" id="SSF55073">
    <property type="entry name" value="Nucleotide cyclase"/>
    <property type="match status" value="1"/>
</dbReference>
<dbReference type="GO" id="GO:0005886">
    <property type="term" value="C:plasma membrane"/>
    <property type="evidence" value="ECO:0007669"/>
    <property type="project" value="TreeGrafter"/>
</dbReference>
<feature type="transmembrane region" description="Helical" evidence="4">
    <location>
        <begin position="220"/>
        <end position="240"/>
    </location>
</feature>
<proteinExistence type="predicted"/>
<dbReference type="GO" id="GO:0043709">
    <property type="term" value="P:cell adhesion involved in single-species biofilm formation"/>
    <property type="evidence" value="ECO:0007669"/>
    <property type="project" value="TreeGrafter"/>
</dbReference>
<dbReference type="NCBIfam" id="TIGR00254">
    <property type="entry name" value="GGDEF"/>
    <property type="match status" value="1"/>
</dbReference>
<feature type="transmembrane region" description="Helical" evidence="4">
    <location>
        <begin position="95"/>
        <end position="116"/>
    </location>
</feature>
<accession>A0A2N6D0T5</accession>
<dbReference type="InterPro" id="IPR050469">
    <property type="entry name" value="Diguanylate_Cyclase"/>
</dbReference>
<keyword evidence="4" id="KW-0472">Membrane</keyword>
<sequence>MMRSLNALLLSVILFLLSGGMAAFVLVPQEQWVHIPLHVFGETLGAFTALLIAALIIMLRVYERLPARYIWIVAALVGMGVLDGFHALSESPQHFVWFHSIAMLTGGLMAALIWLPESMARQASGYRLPLLVIALSMLIGAGTLIHDPVLPMLTEDNRFTLQANLINSVAGVLFLVAAANFFCVNCGENNKDSTIFASHYLLLGVSGLMFQFSVLWDVTWWHWHLLRFAAYIMVLLYLFLLSRSEERQLHVLNTELEARVDRRTSQLNNQLKARKQIEKRLKHQATHDPLTGLYNRNALERRITDDIERATRYKHSLSIFMVDIDHFKEVNDQYGHANGDRVLRSIAFELERSLRKTDYVARFGGEEFLVVLPETPLAMAVDLGERLLRLVANHQIKLGDDSVSLTVSIGVASFPEIASDWHALLDAADMAMYQAKHDGRNCLRTARAPVDS</sequence>
<dbReference type="CDD" id="cd01949">
    <property type="entry name" value="GGDEF"/>
    <property type="match status" value="1"/>
</dbReference>
<dbReference type="PANTHER" id="PTHR45138:SF9">
    <property type="entry name" value="DIGUANYLATE CYCLASE DGCM-RELATED"/>
    <property type="match status" value="1"/>
</dbReference>
<dbReference type="GO" id="GO:1902201">
    <property type="term" value="P:negative regulation of bacterial-type flagellum-dependent cell motility"/>
    <property type="evidence" value="ECO:0007669"/>
    <property type="project" value="TreeGrafter"/>
</dbReference>
<gene>
    <name evidence="6" type="ORF">C0630_03770</name>
</gene>
<evidence type="ECO:0000256" key="3">
    <source>
        <dbReference type="ARBA" id="ARBA00034247"/>
    </source>
</evidence>
<evidence type="ECO:0000313" key="6">
    <source>
        <dbReference type="EMBL" id="PLX63271.1"/>
    </source>
</evidence>
<keyword evidence="4" id="KW-0812">Transmembrane</keyword>
<dbReference type="GO" id="GO:0052621">
    <property type="term" value="F:diguanylate cyclase activity"/>
    <property type="evidence" value="ECO:0007669"/>
    <property type="project" value="UniProtKB-EC"/>
</dbReference>
<dbReference type="AlphaFoldDB" id="A0A2N6D0T5"/>
<evidence type="ECO:0000256" key="1">
    <source>
        <dbReference type="ARBA" id="ARBA00001946"/>
    </source>
</evidence>
<feature type="transmembrane region" description="Helical" evidence="4">
    <location>
        <begin position="128"/>
        <end position="145"/>
    </location>
</feature>
<protein>
    <recommendedName>
        <fullName evidence="2">diguanylate cyclase</fullName>
        <ecNumber evidence="2">2.7.7.65</ecNumber>
    </recommendedName>
</protein>
<name>A0A2N6D0T5_9GAMM</name>
<dbReference type="PANTHER" id="PTHR45138">
    <property type="entry name" value="REGULATORY COMPONENTS OF SENSORY TRANSDUCTION SYSTEM"/>
    <property type="match status" value="1"/>
</dbReference>
<dbReference type="Gene3D" id="3.30.70.270">
    <property type="match status" value="1"/>
</dbReference>
<keyword evidence="4" id="KW-1133">Transmembrane helix</keyword>
<dbReference type="Proteomes" id="UP000235015">
    <property type="component" value="Unassembled WGS sequence"/>
</dbReference>
<comment type="cofactor">
    <cofactor evidence="1">
        <name>Mg(2+)</name>
        <dbReference type="ChEBI" id="CHEBI:18420"/>
    </cofactor>
</comment>
<dbReference type="PROSITE" id="PS50887">
    <property type="entry name" value="GGDEF"/>
    <property type="match status" value="1"/>
</dbReference>
<comment type="catalytic activity">
    <reaction evidence="3">
        <text>2 GTP = 3',3'-c-di-GMP + 2 diphosphate</text>
        <dbReference type="Rhea" id="RHEA:24898"/>
        <dbReference type="ChEBI" id="CHEBI:33019"/>
        <dbReference type="ChEBI" id="CHEBI:37565"/>
        <dbReference type="ChEBI" id="CHEBI:58805"/>
        <dbReference type="EC" id="2.7.7.65"/>
    </reaction>
</comment>
<feature type="transmembrane region" description="Helical" evidence="4">
    <location>
        <begin position="195"/>
        <end position="214"/>
    </location>
</feature>
<feature type="transmembrane region" description="Helical" evidence="4">
    <location>
        <begin position="38"/>
        <end position="62"/>
    </location>
</feature>
<dbReference type="FunFam" id="3.30.70.270:FF:000001">
    <property type="entry name" value="Diguanylate cyclase domain protein"/>
    <property type="match status" value="1"/>
</dbReference>
<evidence type="ECO:0000256" key="4">
    <source>
        <dbReference type="SAM" id="Phobius"/>
    </source>
</evidence>
<feature type="transmembrane region" description="Helical" evidence="4">
    <location>
        <begin position="165"/>
        <end position="183"/>
    </location>
</feature>
<reference evidence="6 7" key="1">
    <citation type="submission" date="2017-11" db="EMBL/GenBank/DDBJ databases">
        <title>Genome-resolved metagenomics identifies genetic mobility, metabolic interactions, and unexpected diversity in perchlorate-reducing communities.</title>
        <authorList>
            <person name="Barnum T.P."/>
            <person name="Figueroa I.A."/>
            <person name="Carlstrom C.I."/>
            <person name="Lucas L.N."/>
            <person name="Engelbrektson A.L."/>
            <person name="Coates J.D."/>
        </authorList>
    </citation>
    <scope>NUCLEOTIDE SEQUENCE [LARGE SCALE GENOMIC DNA]</scope>
    <source>
        <strain evidence="6">BM301</strain>
    </source>
</reference>
<dbReference type="STRING" id="1111735.GCA_000428045_01396"/>
<dbReference type="InterPro" id="IPR029787">
    <property type="entry name" value="Nucleotide_cyclase"/>
</dbReference>
<dbReference type="InterPro" id="IPR043128">
    <property type="entry name" value="Rev_trsase/Diguanyl_cyclase"/>
</dbReference>
<dbReference type="RefSeq" id="WP_273437875.1">
    <property type="nucleotide sequence ID" value="NZ_PKUN01000002.1"/>
</dbReference>
<feature type="domain" description="GGDEF" evidence="5">
    <location>
        <begin position="315"/>
        <end position="448"/>
    </location>
</feature>